<dbReference type="RefSeq" id="WP_102189192.1">
    <property type="nucleotide sequence ID" value="NZ_PNGI01000070.1"/>
</dbReference>
<gene>
    <name evidence="2" type="ORF">CJ232_12385</name>
</gene>
<dbReference type="EMBL" id="PNGI01000070">
    <property type="protein sequence ID" value="PMC03074.1"/>
    <property type="molecule type" value="Genomic_DNA"/>
</dbReference>
<name>A0A2N6PVP5_9BACT</name>
<reference evidence="2 3" key="1">
    <citation type="submission" date="2017-09" db="EMBL/GenBank/DDBJ databases">
        <title>Bacterial strain isolated from the female urinary microbiota.</title>
        <authorList>
            <person name="Thomas-White K."/>
            <person name="Kumar N."/>
            <person name="Forster S."/>
            <person name="Putonti C."/>
            <person name="Lawley T."/>
            <person name="Wolfe A.J."/>
        </authorList>
    </citation>
    <scope>NUCLEOTIDE SEQUENCE [LARGE SCALE GENOMIC DNA]</scope>
    <source>
        <strain evidence="2 3">UMB0818</strain>
    </source>
</reference>
<evidence type="ECO:0000313" key="3">
    <source>
        <dbReference type="Proteomes" id="UP000235661"/>
    </source>
</evidence>
<dbReference type="AlphaFoldDB" id="A0A2N6PVP5"/>
<comment type="caution">
    <text evidence="2">The sequence shown here is derived from an EMBL/GenBank/DDBJ whole genome shotgun (WGS) entry which is preliminary data.</text>
</comment>
<dbReference type="Proteomes" id="UP000235661">
    <property type="component" value="Unassembled WGS sequence"/>
</dbReference>
<accession>A0A2N6PVP5</accession>
<proteinExistence type="predicted"/>
<organism evidence="2 3">
    <name type="scientific">Hoylesella timonensis</name>
    <dbReference type="NCBI Taxonomy" id="386414"/>
    <lineage>
        <taxon>Bacteria</taxon>
        <taxon>Pseudomonadati</taxon>
        <taxon>Bacteroidota</taxon>
        <taxon>Bacteroidia</taxon>
        <taxon>Bacteroidales</taxon>
        <taxon>Prevotellaceae</taxon>
        <taxon>Hoylesella</taxon>
    </lineage>
</organism>
<evidence type="ECO:0000313" key="2">
    <source>
        <dbReference type="EMBL" id="PMC03074.1"/>
    </source>
</evidence>
<feature type="region of interest" description="Disordered" evidence="1">
    <location>
        <begin position="43"/>
        <end position="66"/>
    </location>
</feature>
<sequence>MKKKYEKPVIEVIRMDDAMQMICSSGFKNETGFKLNEWERPEEINAEGTSTEIKEEDLPAWLKENP</sequence>
<protein>
    <submittedName>
        <fullName evidence="2">Uncharacterized protein</fullName>
    </submittedName>
</protein>
<evidence type="ECO:0000256" key="1">
    <source>
        <dbReference type="SAM" id="MobiDB-lite"/>
    </source>
</evidence>